<gene>
    <name evidence="3" type="primary">G</name>
</gene>
<name>A0A1W6BQM8_9RHAB</name>
<evidence type="ECO:0000313" key="3">
    <source>
        <dbReference type="EMBL" id="ARJ54296.1"/>
    </source>
</evidence>
<keyword evidence="2" id="KW-1133">Transmembrane helix</keyword>
<protein>
    <submittedName>
        <fullName evidence="3">Glycoprotein</fullName>
    </submittedName>
</protein>
<feature type="region of interest" description="Disordered" evidence="1">
    <location>
        <begin position="33"/>
        <end position="55"/>
    </location>
</feature>
<evidence type="ECO:0000313" key="4">
    <source>
        <dbReference type="Proteomes" id="UP000678181"/>
    </source>
</evidence>
<keyword evidence="2" id="KW-0472">Membrane</keyword>
<evidence type="ECO:0000256" key="2">
    <source>
        <dbReference type="SAM" id="Phobius"/>
    </source>
</evidence>
<sequence>MNLLSGMILALGLNAMIVNSNFLPDTVTDTIVIPQDQQPPPSAPPPPPASASSPYDPGLAAYKETHSDTMYDVVPVYQCNSTGIGYAVSEWYGICKDQCSYSTLRPTWNVSLFSYQDYVASIPVFATTVISVTKTSHVSFFGTCLTYVSDESDVNMNYTSFIGKIPLLLNYTTTRPGSTTVLDDTSSPDCSYWADNTRTGNLYTMDTDVWSLTITVSGDLLLKNPYSLSYTPYNESAVFYNGKWFFWDSSDSHHAPQCALTRSGDDSCLLNINLNVLSCEGSGVIINLNGMVTFNNTCVGEVNISSNSIPFKVETTLQNPPVRSKLNNLLGSANPAYTGITELLETVSDTIDTLEDTYCSALCDLSDRSFQTIVEDEDVVDTPNGPWLPVQDDGVIRLIPCSVDVNWVISIPLSICLKSNLIKISRLGSADMHWWDPSKTYFDPQVSCDHEDTNAYVSQVKKQQNISITFWRGLAVLQYPYTGPVRWIPRVNPNSIRSSKWFPQIKNISDKMSLTMSILGETITQSVSRSVNISDGESYTGYSTNQVGFLVSKIWTDICIISGSIWSFLTGTLRYGTAIIVALVSIYIGGTLLRVMLSSRRPTSWADM</sequence>
<dbReference type="EMBL" id="KY549567">
    <property type="protein sequence ID" value="ARJ54296.1"/>
    <property type="molecule type" value="Viral_cRNA"/>
</dbReference>
<keyword evidence="4" id="KW-1185">Reference proteome</keyword>
<feature type="compositionally biased region" description="Pro residues" evidence="1">
    <location>
        <begin position="37"/>
        <end position="49"/>
    </location>
</feature>
<evidence type="ECO:0000256" key="1">
    <source>
        <dbReference type="SAM" id="MobiDB-lite"/>
    </source>
</evidence>
<accession>A0A1W6BQM8</accession>
<keyword evidence="2" id="KW-0812">Transmembrane</keyword>
<feature type="transmembrane region" description="Helical" evidence="2">
    <location>
        <begin position="575"/>
        <end position="597"/>
    </location>
</feature>
<dbReference type="Proteomes" id="UP000678181">
    <property type="component" value="Segment"/>
</dbReference>
<proteinExistence type="predicted"/>
<reference evidence="3 4" key="1">
    <citation type="submission" date="2017-01" db="EMBL/GenBank/DDBJ databases">
        <authorList>
            <person name="Jang C."/>
            <person name="Goodin M.M."/>
        </authorList>
    </citation>
    <scope>NUCLEOTIDE SEQUENCE [LARGE SCALE GENOMIC DNA]</scope>
    <source>
        <strain evidence="3 4">CYDV-constricta</strain>
    </source>
</reference>
<organism evidence="3 4">
    <name type="scientific">constricta yellow dwarf virus</name>
    <dbReference type="NCBI Taxonomy" id="3020400"/>
    <lineage>
        <taxon>Viruses</taxon>
        <taxon>Riboviria</taxon>
        <taxon>Orthornavirae</taxon>
        <taxon>Negarnaviricota</taxon>
        <taxon>Haploviricotina</taxon>
        <taxon>Monjiviricetes</taxon>
        <taxon>Mononegavirales</taxon>
        <taxon>Rhabdoviridae</taxon>
        <taxon>Betarhabdovirinae</taxon>
        <taxon>Alphanucleorhabdovirus</taxon>
        <taxon>Alphanucleorhabdovirus constrictae</taxon>
    </lineage>
</organism>